<reference evidence="3" key="1">
    <citation type="submission" date="2015-06" db="EMBL/GenBank/DDBJ databases">
        <authorList>
            <person name="Lim Y.L."/>
            <person name="Ee R."/>
            <person name="Yong D."/>
            <person name="How K.Y."/>
            <person name="Yin W.F."/>
            <person name="Chan K.G."/>
        </authorList>
    </citation>
    <scope>NUCLEOTIDE SEQUENCE [LARGE SCALE GENOMIC DNA]</scope>
    <source>
        <strain evidence="3">DSM 25325</strain>
    </source>
</reference>
<sequence length="347" mass="37802">MRNGKRAGASKQQQPGTASGRRRVPAWLVGILMLLWWFGGYGAVIYSLIEDRGPFTFLLRWQEALFGGSNILLAAGIAAIVIFLGPPFVIGRLQRLWPDNPVIADLGSQIRRASRSRAELTAESRARWDAADGAGKLRIARRTRNAGLYFAAASFIIALVVAVWTNIATNTDAGKPLTPVTMRPDAPIVLGNSSPWVHVVNGTPLLDGVFARDYSIRGHAYRDYYTPIVPPGWHSGGRIYLLERDDTIPRYHDAQDIADLPGALEGELSPGGPREGVADAFREAGYDVGPWTAVLKRDITLGGKIPGEDPTTNILIWGEGGLFAFVGLIAAFIGQRRLKRVQRGRGE</sequence>
<evidence type="ECO:0000256" key="1">
    <source>
        <dbReference type="SAM" id="Phobius"/>
    </source>
</evidence>
<feature type="transmembrane region" description="Helical" evidence="1">
    <location>
        <begin position="146"/>
        <end position="167"/>
    </location>
</feature>
<dbReference type="EMBL" id="CP011568">
    <property type="protein sequence ID" value="AKJ68407.1"/>
    <property type="molecule type" value="Genomic_DNA"/>
</dbReference>
<evidence type="ECO:0008006" key="4">
    <source>
        <dbReference type="Google" id="ProtNLM"/>
    </source>
</evidence>
<proteinExistence type="predicted"/>
<dbReference type="STRING" id="445709.ABW99_09460"/>
<feature type="transmembrane region" description="Helical" evidence="1">
    <location>
        <begin position="26"/>
        <end position="49"/>
    </location>
</feature>
<dbReference type="RefSeq" id="WP_047214235.1">
    <property type="nucleotide sequence ID" value="NZ_CP011568.3"/>
</dbReference>
<evidence type="ECO:0000313" key="3">
    <source>
        <dbReference type="Proteomes" id="UP000036700"/>
    </source>
</evidence>
<name>A0A0G3ESX9_9BURK</name>
<keyword evidence="1" id="KW-1133">Transmembrane helix</keyword>
<protein>
    <recommendedName>
        <fullName evidence="4">ResB-like domain-containing protein</fullName>
    </recommendedName>
</protein>
<dbReference type="OrthoDB" id="8368251at2"/>
<organism evidence="2 3">
    <name type="scientific">Pandoraea thiooxydans</name>
    <dbReference type="NCBI Taxonomy" id="445709"/>
    <lineage>
        <taxon>Bacteria</taxon>
        <taxon>Pseudomonadati</taxon>
        <taxon>Pseudomonadota</taxon>
        <taxon>Betaproteobacteria</taxon>
        <taxon>Burkholderiales</taxon>
        <taxon>Burkholderiaceae</taxon>
        <taxon>Pandoraea</taxon>
    </lineage>
</organism>
<dbReference type="Proteomes" id="UP000036700">
    <property type="component" value="Chromosome"/>
</dbReference>
<gene>
    <name evidence="2" type="ORF">ABW99_09460</name>
</gene>
<keyword evidence="1" id="KW-0812">Transmembrane</keyword>
<keyword evidence="1" id="KW-0472">Membrane</keyword>
<accession>A0A0G3ESX9</accession>
<dbReference type="AlphaFoldDB" id="A0A0G3ESX9"/>
<feature type="transmembrane region" description="Helical" evidence="1">
    <location>
        <begin position="314"/>
        <end position="333"/>
    </location>
</feature>
<keyword evidence="3" id="KW-1185">Reference proteome</keyword>
<evidence type="ECO:0000313" key="2">
    <source>
        <dbReference type="EMBL" id="AKJ68407.1"/>
    </source>
</evidence>
<dbReference type="PATRIC" id="fig|445709.3.peg.2022"/>
<feature type="transmembrane region" description="Helical" evidence="1">
    <location>
        <begin position="69"/>
        <end position="90"/>
    </location>
</feature>
<dbReference type="KEGG" id="ptx:ABW99_09460"/>